<protein>
    <recommendedName>
        <fullName evidence="12">Fibronectin type-III domain-containing protein</fullName>
    </recommendedName>
</protein>
<dbReference type="GO" id="GO:0005886">
    <property type="term" value="C:plasma membrane"/>
    <property type="evidence" value="ECO:0007669"/>
    <property type="project" value="UniProtKB-ARBA"/>
</dbReference>
<dbReference type="InterPro" id="IPR036116">
    <property type="entry name" value="FN3_sf"/>
</dbReference>
<keyword evidence="14" id="KW-1185">Reference proteome</keyword>
<keyword evidence="6 11" id="KW-1133">Transmembrane helix</keyword>
<dbReference type="Pfam" id="PF00041">
    <property type="entry name" value="fn3"/>
    <property type="match status" value="1"/>
</dbReference>
<dbReference type="PANTHER" id="PTHR48423">
    <property type="entry name" value="INTERLEUKIN-27 RECEPTOR SUBUNIT ALPHA"/>
    <property type="match status" value="1"/>
</dbReference>
<dbReference type="Gene3D" id="2.60.40.10">
    <property type="entry name" value="Immunoglobulins"/>
    <property type="match status" value="3"/>
</dbReference>
<dbReference type="InterPro" id="IPR013783">
    <property type="entry name" value="Ig-like_fold"/>
</dbReference>
<evidence type="ECO:0000256" key="2">
    <source>
        <dbReference type="ARBA" id="ARBA00008921"/>
    </source>
</evidence>
<evidence type="ECO:0000256" key="9">
    <source>
        <dbReference type="ARBA" id="ARBA00023180"/>
    </source>
</evidence>
<keyword evidence="4" id="KW-0732">Signal</keyword>
<sequence>MGETGLRPNYAVVIEQEQIQQDQTGTDLCLMCAMLMCFTVYRTDEFYISRHDTKECRTEQTRCSVPFKSMSTFYCLIVTAHSTFGDASSPRLCLHGTTIVKLFAPTFVGFSEVQRQPHCLKIQWDKPPSFGPSSYDITAGYLDYQLWYTTKDRPQIQVTDVDLRDRQTVLCLFSPFTLYVARIRCRFNSTPYWSEWSTALQARTVEAAVESDGTSGAEWMEKSHPPVESETPVPQGLANGRVLWYNVSCWVEEEEKGADATWIDLGECDVLDPSNTSCWLSLPPRICTCVLSAHNSAGSSPHGRITIPSPHNTALTATPLDDNSLEVRWTAPKSQPASGFVVSWRAVPEIATCKGVEPEVRYRVCVSAHYTQESAQALMVEAYSREGAPSAGPSLHVMELGSGRVGLKWDPVPVEQQRGFLQSYTLHWRGEDKLCHRVSVPRDHLMYTLTGLSGHYHIHLVANTNAGGTAGKSIAVDAGHDSSLLVWFVLSFATLILLGLLMVLSCLQHRER</sequence>
<evidence type="ECO:0000256" key="1">
    <source>
        <dbReference type="ARBA" id="ARBA00004479"/>
    </source>
</evidence>
<reference evidence="13" key="1">
    <citation type="thesis" date="2021" institute="BYU ScholarsArchive" country="Provo, UT, USA">
        <title>Applications of and Algorithms for Genome Assembly and Genomic Analyses with an Emphasis on Marine Teleosts.</title>
        <authorList>
            <person name="Pickett B.D."/>
        </authorList>
    </citation>
    <scope>NUCLEOTIDE SEQUENCE</scope>
    <source>
        <strain evidence="13">HI-2016</strain>
    </source>
</reference>
<keyword evidence="7 11" id="KW-0472">Membrane</keyword>
<feature type="domain" description="Fibronectin type-III" evidence="12">
    <location>
        <begin position="104"/>
        <end position="207"/>
    </location>
</feature>
<dbReference type="PANTHER" id="PTHR48423:SF1">
    <property type="entry name" value="INTERLEUKIN-27 RECEPTOR SUBUNIT ALPHA"/>
    <property type="match status" value="1"/>
</dbReference>
<name>A0A8T2MR45_9TELE</name>
<keyword evidence="5" id="KW-0677">Repeat</keyword>
<evidence type="ECO:0000259" key="12">
    <source>
        <dbReference type="PROSITE" id="PS50853"/>
    </source>
</evidence>
<feature type="region of interest" description="Disordered" evidence="10">
    <location>
        <begin position="214"/>
        <end position="233"/>
    </location>
</feature>
<evidence type="ECO:0000256" key="3">
    <source>
        <dbReference type="ARBA" id="ARBA00022692"/>
    </source>
</evidence>
<proteinExistence type="inferred from homology"/>
<dbReference type="CDD" id="cd00063">
    <property type="entry name" value="FN3"/>
    <property type="match status" value="3"/>
</dbReference>
<dbReference type="OrthoDB" id="9884260at2759"/>
<evidence type="ECO:0000256" key="6">
    <source>
        <dbReference type="ARBA" id="ARBA00022989"/>
    </source>
</evidence>
<dbReference type="SUPFAM" id="SSF49265">
    <property type="entry name" value="Fibronectin type III"/>
    <property type="match status" value="2"/>
</dbReference>
<dbReference type="InterPro" id="IPR003961">
    <property type="entry name" value="FN3_dom"/>
</dbReference>
<evidence type="ECO:0000313" key="14">
    <source>
        <dbReference type="Proteomes" id="UP000824540"/>
    </source>
</evidence>
<dbReference type="SMART" id="SM00060">
    <property type="entry name" value="FN3"/>
    <property type="match status" value="3"/>
</dbReference>
<dbReference type="InterPro" id="IPR052672">
    <property type="entry name" value="Type1_Cytokine_Rcpt_Type2"/>
</dbReference>
<organism evidence="13 14">
    <name type="scientific">Albula glossodonta</name>
    <name type="common">roundjaw bonefish</name>
    <dbReference type="NCBI Taxonomy" id="121402"/>
    <lineage>
        <taxon>Eukaryota</taxon>
        <taxon>Metazoa</taxon>
        <taxon>Chordata</taxon>
        <taxon>Craniata</taxon>
        <taxon>Vertebrata</taxon>
        <taxon>Euteleostomi</taxon>
        <taxon>Actinopterygii</taxon>
        <taxon>Neopterygii</taxon>
        <taxon>Teleostei</taxon>
        <taxon>Albuliformes</taxon>
        <taxon>Albulidae</taxon>
        <taxon>Albula</taxon>
    </lineage>
</organism>
<evidence type="ECO:0000256" key="4">
    <source>
        <dbReference type="ARBA" id="ARBA00022729"/>
    </source>
</evidence>
<keyword evidence="8" id="KW-0675">Receptor</keyword>
<keyword evidence="3 11" id="KW-0812">Transmembrane</keyword>
<evidence type="ECO:0000256" key="10">
    <source>
        <dbReference type="SAM" id="MobiDB-lite"/>
    </source>
</evidence>
<comment type="subcellular location">
    <subcellularLocation>
        <location evidence="1">Membrane</location>
        <topology evidence="1">Single-pass type I membrane protein</topology>
    </subcellularLocation>
</comment>
<dbReference type="PROSITE" id="PS50853">
    <property type="entry name" value="FN3"/>
    <property type="match status" value="1"/>
</dbReference>
<accession>A0A8T2MR45</accession>
<evidence type="ECO:0000256" key="7">
    <source>
        <dbReference type="ARBA" id="ARBA00023136"/>
    </source>
</evidence>
<dbReference type="Proteomes" id="UP000824540">
    <property type="component" value="Unassembled WGS sequence"/>
</dbReference>
<dbReference type="AlphaFoldDB" id="A0A8T2MR45"/>
<comment type="similarity">
    <text evidence="2">Belongs to the type I cytokine receptor family. Type 2 subfamily.</text>
</comment>
<comment type="caution">
    <text evidence="13">The sequence shown here is derived from an EMBL/GenBank/DDBJ whole genome shotgun (WGS) entry which is preliminary data.</text>
</comment>
<evidence type="ECO:0000256" key="5">
    <source>
        <dbReference type="ARBA" id="ARBA00022737"/>
    </source>
</evidence>
<evidence type="ECO:0000256" key="8">
    <source>
        <dbReference type="ARBA" id="ARBA00023170"/>
    </source>
</evidence>
<feature type="transmembrane region" description="Helical" evidence="11">
    <location>
        <begin position="484"/>
        <end position="507"/>
    </location>
</feature>
<gene>
    <name evidence="13" type="ORF">JZ751_027378</name>
</gene>
<keyword evidence="9" id="KW-0325">Glycoprotein</keyword>
<evidence type="ECO:0000313" key="13">
    <source>
        <dbReference type="EMBL" id="KAG9330073.1"/>
    </source>
</evidence>
<evidence type="ECO:0000256" key="11">
    <source>
        <dbReference type="SAM" id="Phobius"/>
    </source>
</evidence>
<dbReference type="EMBL" id="JAFBMS010000769">
    <property type="protein sequence ID" value="KAG9330073.1"/>
    <property type="molecule type" value="Genomic_DNA"/>
</dbReference>